<sequence>MDKAKTSSRNWQMKTYHLEQQILGNVEDRVKTQTTFKDQAQMALLLEVEPKNKNDIWKLVLPPNDKSIINIKWTLKNKLDQNGKVVHNKARLVAQVYSQQEGIDFTKTFAFVARL</sequence>
<dbReference type="EMBL" id="QJKJ01010101">
    <property type="protein sequence ID" value="RDX74661.1"/>
    <property type="molecule type" value="Genomic_DNA"/>
</dbReference>
<dbReference type="InterPro" id="IPR013103">
    <property type="entry name" value="RVT_2"/>
</dbReference>
<evidence type="ECO:0000259" key="1">
    <source>
        <dbReference type="Pfam" id="PF07727"/>
    </source>
</evidence>
<proteinExistence type="predicted"/>
<dbReference type="OrthoDB" id="8048545at2759"/>
<organism evidence="2 3">
    <name type="scientific">Mucuna pruriens</name>
    <name type="common">Velvet bean</name>
    <name type="synonym">Dolichos pruriens</name>
    <dbReference type="NCBI Taxonomy" id="157652"/>
    <lineage>
        <taxon>Eukaryota</taxon>
        <taxon>Viridiplantae</taxon>
        <taxon>Streptophyta</taxon>
        <taxon>Embryophyta</taxon>
        <taxon>Tracheophyta</taxon>
        <taxon>Spermatophyta</taxon>
        <taxon>Magnoliopsida</taxon>
        <taxon>eudicotyledons</taxon>
        <taxon>Gunneridae</taxon>
        <taxon>Pentapetalae</taxon>
        <taxon>rosids</taxon>
        <taxon>fabids</taxon>
        <taxon>Fabales</taxon>
        <taxon>Fabaceae</taxon>
        <taxon>Papilionoideae</taxon>
        <taxon>50 kb inversion clade</taxon>
        <taxon>NPAAA clade</taxon>
        <taxon>indigoferoid/millettioid clade</taxon>
        <taxon>Phaseoleae</taxon>
        <taxon>Mucuna</taxon>
    </lineage>
</organism>
<accession>A0A371F8N5</accession>
<reference evidence="2" key="1">
    <citation type="submission" date="2018-05" db="EMBL/GenBank/DDBJ databases">
        <title>Draft genome of Mucuna pruriens seed.</title>
        <authorList>
            <person name="Nnadi N.E."/>
            <person name="Vos R."/>
            <person name="Hasami M.H."/>
            <person name="Devisetty U.K."/>
            <person name="Aguiy J.C."/>
        </authorList>
    </citation>
    <scope>NUCLEOTIDE SEQUENCE [LARGE SCALE GENOMIC DNA]</scope>
    <source>
        <strain evidence="2">JCA_2017</strain>
    </source>
</reference>
<protein>
    <submittedName>
        <fullName evidence="2">Mitochondrial protein</fullName>
    </submittedName>
</protein>
<dbReference type="STRING" id="157652.A0A371F8N5"/>
<dbReference type="Proteomes" id="UP000257109">
    <property type="component" value="Unassembled WGS sequence"/>
</dbReference>
<evidence type="ECO:0000313" key="3">
    <source>
        <dbReference type="Proteomes" id="UP000257109"/>
    </source>
</evidence>
<dbReference type="AlphaFoldDB" id="A0A371F8N5"/>
<gene>
    <name evidence="2" type="ORF">CR513_45558</name>
</gene>
<feature type="non-terminal residue" evidence="2">
    <location>
        <position position="1"/>
    </location>
</feature>
<comment type="caution">
    <text evidence="2">The sequence shown here is derived from an EMBL/GenBank/DDBJ whole genome shotgun (WGS) entry which is preliminary data.</text>
</comment>
<name>A0A371F8N5_MUCPR</name>
<keyword evidence="3" id="KW-1185">Reference proteome</keyword>
<feature type="domain" description="Reverse transcriptase Ty1/copia-type" evidence="1">
    <location>
        <begin position="54"/>
        <end position="115"/>
    </location>
</feature>
<evidence type="ECO:0000313" key="2">
    <source>
        <dbReference type="EMBL" id="RDX74661.1"/>
    </source>
</evidence>
<dbReference type="Pfam" id="PF07727">
    <property type="entry name" value="RVT_2"/>
    <property type="match status" value="1"/>
</dbReference>